<dbReference type="InterPro" id="IPR027417">
    <property type="entry name" value="P-loop_NTPase"/>
</dbReference>
<evidence type="ECO:0000259" key="8">
    <source>
        <dbReference type="PROSITE" id="PS51722"/>
    </source>
</evidence>
<dbReference type="PRINTS" id="PR00315">
    <property type="entry name" value="ELONGATNFCT"/>
</dbReference>
<sequence>MAVSASCTTLLCNFHSSTVASLSPSLCGAESSSSRPYSLNSCLTSSSAVACAGSRRASIVDHCFCRSRSKNRWLLASSEVFGAFTEGGFCLREWNLRWVVVQKRPNPNLGFKIRATGSTIEAKPANNMPNEPSSSSSSSSENNNGTAEGVDNGKDRLAKVPVANIRNFSIIAHIDHGKSTLADKLLQSTGTVLARDMKEQFLDNMDLERERGITIKLQAARMRYVDKTGEPYCLNLIDTPGHVDFSYEVSRSLAACEGALLVVDASQGVEAQTLANVYLALESNLEIIPVLNKIDLPGADPERIRKEIEEIIGLDCSEAILCSAKEGIGIVEILESIVKKVPPPKDTTKEPLRALIFDSYYDQYRGVIVYFRVMDGKVKEGDVVQFMASGKEYEVGEVGVLSPVQMPVKELFAGEVGYLAASIRSVADARVGDTITLSRVKAEKALPGYQEATPMVFCGLFPVDADQFAELREALERLQLNDAALQFEPETSSAMGFGFRCGFLGLLHMDIVQERLEREYNLNLITTAPSVVYRVHCVDGSVVECSNPSALPEAGKRKEIEEPYVRIELLTPKDYIGSLMELAQERRGEFKEMKFITENRASLVYSLPLGEMVGDFFDQLKSRSKGYASMEYSVTGYKESKLVRLDILINEEIVDPLAVIVHRDKAYGVGRALTQKLKKLIPRQLFKIPIQACIGSKVIASEAITPMRKDVLAKCYGGDITRKKKLLKKQAEGKKRMKSVGRVEVPQDAFMAILRLEKEVV</sequence>
<dbReference type="InterPro" id="IPR004161">
    <property type="entry name" value="EFTu-like_2"/>
</dbReference>
<reference evidence="9" key="1">
    <citation type="submission" date="2024-02" db="EMBL/GenBank/DDBJ databases">
        <authorList>
            <consortium name="ELIXIR-Norway"/>
            <consortium name="Elixir Norway"/>
        </authorList>
    </citation>
    <scope>NUCLEOTIDE SEQUENCE</scope>
</reference>
<evidence type="ECO:0000256" key="3">
    <source>
        <dbReference type="ARBA" id="ARBA00022801"/>
    </source>
</evidence>
<feature type="binding site" evidence="6">
    <location>
        <begin position="172"/>
        <end position="179"/>
    </location>
    <ligand>
        <name>GTP</name>
        <dbReference type="ChEBI" id="CHEBI:37565"/>
    </ligand>
</feature>
<dbReference type="InterPro" id="IPR000640">
    <property type="entry name" value="EFG_V-like"/>
</dbReference>
<dbReference type="CDD" id="cd03709">
    <property type="entry name" value="lepA_C"/>
    <property type="match status" value="1"/>
</dbReference>
<dbReference type="InterPro" id="IPR038363">
    <property type="entry name" value="LepA_C_sf"/>
</dbReference>
<feature type="compositionally biased region" description="Low complexity" evidence="7">
    <location>
        <begin position="126"/>
        <end position="144"/>
    </location>
</feature>
<dbReference type="CDD" id="cd01890">
    <property type="entry name" value="LepA"/>
    <property type="match status" value="1"/>
</dbReference>
<dbReference type="InterPro" id="IPR005225">
    <property type="entry name" value="Small_GTP-bd"/>
</dbReference>
<dbReference type="Gene3D" id="3.40.50.300">
    <property type="entry name" value="P-loop containing nucleotide triphosphate hydrolases"/>
    <property type="match status" value="1"/>
</dbReference>
<proteinExistence type="inferred from homology"/>
<dbReference type="Gene3D" id="3.30.70.870">
    <property type="entry name" value="Elongation Factor G (Translational Gtpase), domain 3"/>
    <property type="match status" value="1"/>
</dbReference>
<dbReference type="Pfam" id="PF00679">
    <property type="entry name" value="EFG_C"/>
    <property type="match status" value="1"/>
</dbReference>
<dbReference type="Pfam" id="PF00009">
    <property type="entry name" value="GTP_EFTU"/>
    <property type="match status" value="1"/>
</dbReference>
<dbReference type="CDD" id="cd03699">
    <property type="entry name" value="EF4_II"/>
    <property type="match status" value="1"/>
</dbReference>
<dbReference type="InterPro" id="IPR027518">
    <property type="entry name" value="GUFP"/>
</dbReference>
<evidence type="ECO:0000256" key="4">
    <source>
        <dbReference type="ARBA" id="ARBA00022917"/>
    </source>
</evidence>
<evidence type="ECO:0000256" key="6">
    <source>
        <dbReference type="HAMAP-Rule" id="MF_03138"/>
    </source>
</evidence>
<dbReference type="Proteomes" id="UP001497512">
    <property type="component" value="Chromosome 2"/>
</dbReference>
<dbReference type="CDD" id="cd16260">
    <property type="entry name" value="EF4_III"/>
    <property type="match status" value="1"/>
</dbReference>
<dbReference type="InterPro" id="IPR013842">
    <property type="entry name" value="LepA_CTD"/>
</dbReference>
<dbReference type="PROSITE" id="PS00301">
    <property type="entry name" value="G_TR_1"/>
    <property type="match status" value="1"/>
</dbReference>
<dbReference type="InterPro" id="IPR000795">
    <property type="entry name" value="T_Tr_GTP-bd_dom"/>
</dbReference>
<dbReference type="Gene3D" id="3.30.70.2570">
    <property type="entry name" value="Elongation factor 4, C-terminal domain"/>
    <property type="match status" value="1"/>
</dbReference>
<dbReference type="SUPFAM" id="SSF54980">
    <property type="entry name" value="EF-G C-terminal domain-like"/>
    <property type="match status" value="2"/>
</dbReference>
<dbReference type="HAMAP" id="MF_00071">
    <property type="entry name" value="LepA"/>
    <property type="match status" value="1"/>
</dbReference>
<comment type="similarity">
    <text evidence="1 6">Belongs to the TRAFAC class translation factor GTPase superfamily. Classic translation factor GTPase family. LepA subfamily.</text>
</comment>
<dbReference type="PANTHER" id="PTHR43512:SF4">
    <property type="entry name" value="TRANSLATION FACTOR GUF1 HOMOLOG, CHLOROPLASTIC"/>
    <property type="match status" value="1"/>
</dbReference>
<evidence type="ECO:0000256" key="7">
    <source>
        <dbReference type="SAM" id="MobiDB-lite"/>
    </source>
</evidence>
<comment type="catalytic activity">
    <reaction evidence="6">
        <text>GTP + H2O = GDP + phosphate + H(+)</text>
        <dbReference type="Rhea" id="RHEA:19669"/>
        <dbReference type="ChEBI" id="CHEBI:15377"/>
        <dbReference type="ChEBI" id="CHEBI:15378"/>
        <dbReference type="ChEBI" id="CHEBI:37565"/>
        <dbReference type="ChEBI" id="CHEBI:43474"/>
        <dbReference type="ChEBI" id="CHEBI:58189"/>
        <dbReference type="EC" id="3.6.5.n1"/>
    </reaction>
</comment>
<protein>
    <recommendedName>
        <fullName evidence="6">Translation factor GUF1 homolog, chloroplastic</fullName>
        <ecNumber evidence="6">3.6.5.n1</ecNumber>
    </recommendedName>
    <alternativeName>
        <fullName evidence="6">Elongation factor 4 homolog</fullName>
        <shortName evidence="6">EF-4</shortName>
    </alternativeName>
    <alternativeName>
        <fullName evidence="6">GTPase GUF1 homolog</fullName>
    </alternativeName>
    <alternativeName>
        <fullName evidence="6">Ribosomal back-translocase</fullName>
    </alternativeName>
</protein>
<dbReference type="InterPro" id="IPR035654">
    <property type="entry name" value="LepA_IV"/>
</dbReference>
<dbReference type="Gene3D" id="2.40.30.10">
    <property type="entry name" value="Translation factors"/>
    <property type="match status" value="1"/>
</dbReference>
<keyword evidence="5 6" id="KW-0342">GTP-binding</keyword>
<gene>
    <name evidence="9" type="ORF">CSSPTR1EN2_LOCUS12312</name>
</gene>
<dbReference type="InterPro" id="IPR006297">
    <property type="entry name" value="EF-4"/>
</dbReference>
<feature type="binding site" evidence="6">
    <location>
        <begin position="292"/>
        <end position="295"/>
    </location>
    <ligand>
        <name>GTP</name>
        <dbReference type="ChEBI" id="CHEBI:37565"/>
    </ligand>
</feature>
<dbReference type="PROSITE" id="PS51722">
    <property type="entry name" value="G_TR_2"/>
    <property type="match status" value="1"/>
</dbReference>
<dbReference type="Pfam" id="PF06421">
    <property type="entry name" value="LepA_C"/>
    <property type="match status" value="1"/>
</dbReference>
<dbReference type="HAMAP" id="MF_03138">
    <property type="entry name" value="GUFP"/>
    <property type="match status" value="1"/>
</dbReference>
<keyword evidence="3 6" id="KW-0378">Hydrolase</keyword>
<dbReference type="PANTHER" id="PTHR43512">
    <property type="entry name" value="TRANSLATION FACTOR GUF1-RELATED"/>
    <property type="match status" value="1"/>
</dbReference>
<dbReference type="NCBIfam" id="TIGR00231">
    <property type="entry name" value="small_GTP"/>
    <property type="match status" value="1"/>
</dbReference>
<evidence type="ECO:0000256" key="2">
    <source>
        <dbReference type="ARBA" id="ARBA00022741"/>
    </source>
</evidence>
<dbReference type="EMBL" id="OZ019894">
    <property type="protein sequence ID" value="CAK9214599.1"/>
    <property type="molecule type" value="Genomic_DNA"/>
</dbReference>
<name>A0ABP0U8I3_9BRYO</name>
<dbReference type="SUPFAM" id="SSF50447">
    <property type="entry name" value="Translation proteins"/>
    <property type="match status" value="1"/>
</dbReference>
<feature type="binding site" evidence="6">
    <location>
        <begin position="238"/>
        <end position="242"/>
    </location>
    <ligand>
        <name>GTP</name>
        <dbReference type="ChEBI" id="CHEBI:37565"/>
    </ligand>
</feature>
<dbReference type="EC" id="3.6.5.n1" evidence="6"/>
<dbReference type="Gene3D" id="3.30.70.240">
    <property type="match status" value="1"/>
</dbReference>
<feature type="domain" description="Tr-type G" evidence="8">
    <location>
        <begin position="163"/>
        <end position="345"/>
    </location>
</feature>
<accession>A0ABP0U8I3</accession>
<evidence type="ECO:0000256" key="1">
    <source>
        <dbReference type="ARBA" id="ARBA00005454"/>
    </source>
</evidence>
<dbReference type="Pfam" id="PF03144">
    <property type="entry name" value="GTP_EFTU_D2"/>
    <property type="match status" value="1"/>
</dbReference>
<organism evidence="9 10">
    <name type="scientific">Sphagnum troendelagicum</name>
    <dbReference type="NCBI Taxonomy" id="128251"/>
    <lineage>
        <taxon>Eukaryota</taxon>
        <taxon>Viridiplantae</taxon>
        <taxon>Streptophyta</taxon>
        <taxon>Embryophyta</taxon>
        <taxon>Bryophyta</taxon>
        <taxon>Sphagnophytina</taxon>
        <taxon>Sphagnopsida</taxon>
        <taxon>Sphagnales</taxon>
        <taxon>Sphagnaceae</taxon>
        <taxon>Sphagnum</taxon>
    </lineage>
</organism>
<comment type="function">
    <text evidence="6">Promotes chloroplast protein synthesis. May act as a fidelity factor of the translation reaction, by catalyzing a one-codon backward translocation of tRNAs on improperly translocated ribosomes.</text>
</comment>
<feature type="region of interest" description="Disordered" evidence="7">
    <location>
        <begin position="120"/>
        <end position="153"/>
    </location>
</feature>
<keyword evidence="10" id="KW-1185">Reference proteome</keyword>
<dbReference type="SUPFAM" id="SSF52540">
    <property type="entry name" value="P-loop containing nucleoside triphosphate hydrolases"/>
    <property type="match status" value="1"/>
</dbReference>
<evidence type="ECO:0000313" key="9">
    <source>
        <dbReference type="EMBL" id="CAK9214599.1"/>
    </source>
</evidence>
<keyword evidence="6" id="KW-0150">Chloroplast</keyword>
<evidence type="ECO:0000256" key="5">
    <source>
        <dbReference type="ARBA" id="ARBA00023134"/>
    </source>
</evidence>
<comment type="subcellular location">
    <subcellularLocation>
        <location evidence="6">Plastid</location>
        <location evidence="6">Chloroplast</location>
    </subcellularLocation>
</comment>
<evidence type="ECO:0000313" key="10">
    <source>
        <dbReference type="Proteomes" id="UP001497512"/>
    </source>
</evidence>
<keyword evidence="4 6" id="KW-0648">Protein biosynthesis</keyword>
<keyword evidence="2 6" id="KW-0547">Nucleotide-binding</keyword>
<dbReference type="InterPro" id="IPR009000">
    <property type="entry name" value="Transl_B-barrel_sf"/>
</dbReference>
<dbReference type="InterPro" id="IPR035647">
    <property type="entry name" value="EFG_III/V"/>
</dbReference>
<dbReference type="NCBIfam" id="TIGR01393">
    <property type="entry name" value="lepA"/>
    <property type="match status" value="1"/>
</dbReference>
<dbReference type="InterPro" id="IPR031157">
    <property type="entry name" value="G_TR_CS"/>
</dbReference>
<keyword evidence="6" id="KW-0934">Plastid</keyword>